<evidence type="ECO:0000313" key="3">
    <source>
        <dbReference type="Proteomes" id="UP000182264"/>
    </source>
</evidence>
<evidence type="ECO:0000313" key="2">
    <source>
        <dbReference type="EMBL" id="APG23927.1"/>
    </source>
</evidence>
<proteinExistence type="predicted"/>
<dbReference type="OrthoDB" id="5395814at2"/>
<dbReference type="KEGG" id="pace:A6070_10605"/>
<evidence type="ECO:0000256" key="1">
    <source>
        <dbReference type="SAM" id="MobiDB-lite"/>
    </source>
</evidence>
<dbReference type="STRING" id="29542.A6070_10605"/>
<reference evidence="2 3" key="1">
    <citation type="journal article" date="2017" name="Genome Announc.">
        <title>Complete Genome Sequences of Two Acetylene-Fermenting Pelobacter acetylenicus Strains.</title>
        <authorList>
            <person name="Sutton J.M."/>
            <person name="Baesman S.M."/>
            <person name="Fierst J.L."/>
            <person name="Poret-Peterson A.T."/>
            <person name="Oremland R.S."/>
            <person name="Dunlap D.S."/>
            <person name="Akob D.M."/>
        </authorList>
    </citation>
    <scope>NUCLEOTIDE SEQUENCE [LARGE SCALE GENOMIC DNA]</scope>
    <source>
        <strain evidence="2 3">DSM 3247</strain>
    </source>
</reference>
<feature type="region of interest" description="Disordered" evidence="1">
    <location>
        <begin position="1"/>
        <end position="27"/>
    </location>
</feature>
<keyword evidence="3" id="KW-1185">Reference proteome</keyword>
<dbReference type="AlphaFoldDB" id="A0A1L3GDF2"/>
<dbReference type="EMBL" id="CP015518">
    <property type="protein sequence ID" value="APG23927.1"/>
    <property type="molecule type" value="Genomic_DNA"/>
</dbReference>
<protein>
    <submittedName>
        <fullName evidence="2">Uncharacterized protein</fullName>
    </submittedName>
</protein>
<dbReference type="Proteomes" id="UP000182264">
    <property type="component" value="Chromosome"/>
</dbReference>
<name>A0A1L3GDF2_SYNAC</name>
<sequence>MAKDDASNGKKDYRQARRERKLEMAQRDDMEVIPRRALETNDSIRLLTANDFIINRLRNQLGRPNGVPVNQAVRFLERNEQLRQEMNRLNAEMCEAMGMSYRAPRGFQNPLEKAVDKKSGATPAVS</sequence>
<accession>A0A1L3GDF2</accession>
<gene>
    <name evidence="2" type="ORF">A7E75_01985</name>
</gene>
<dbReference type="RefSeq" id="WP_072285742.1">
    <property type="nucleotide sequence ID" value="NZ_CP015455.1"/>
</dbReference>
<organism evidence="2 3">
    <name type="scientific">Syntrophotalea acetylenica</name>
    <name type="common">Pelobacter acetylenicus</name>
    <dbReference type="NCBI Taxonomy" id="29542"/>
    <lineage>
        <taxon>Bacteria</taxon>
        <taxon>Pseudomonadati</taxon>
        <taxon>Thermodesulfobacteriota</taxon>
        <taxon>Desulfuromonadia</taxon>
        <taxon>Desulfuromonadales</taxon>
        <taxon>Syntrophotaleaceae</taxon>
        <taxon>Syntrophotalea</taxon>
    </lineage>
</organism>